<evidence type="ECO:0000313" key="2">
    <source>
        <dbReference type="EMBL" id="XCB33004.1"/>
    </source>
</evidence>
<name>A0AAU7ZPZ2_9BACT</name>
<keyword evidence="1" id="KW-0812">Transmembrane</keyword>
<sequence length="317" mass="35040">MEPEAAPETSSIDKLAKTFEPLSKALGLLLIAAYATGYLTVSLYYSSLGMGLTNVLKPEILSAGFIFLLFTVSPMWGSYYSFKLEELRDTAESSSYYTTILKGASQLFTFSVLLAIPASAIFVLSSFNPPKWNTAVYCLVYALDAAVWTTLSVSRKVQELTRRAPWTLWAVSAAILLSWFFLSINPGNGFTRRRLSLWFFACGFFPMLALTPNLRKDSSRLHWPYQAFQILCFLAIFPTRVFPYIASQWGGGQPVSALLTLSKDSVVLPQRSIRVGIIAQDDAGIYVLADGGHKAVFVPRSSVGAIVFSKDSRDLLK</sequence>
<dbReference type="AlphaFoldDB" id="A0AAU7ZPZ2"/>
<keyword evidence="1" id="KW-0472">Membrane</keyword>
<accession>A0AAU7ZPZ2</accession>
<feature type="transmembrane region" description="Helical" evidence="1">
    <location>
        <begin position="227"/>
        <end position="246"/>
    </location>
</feature>
<dbReference type="KEGG" id="tpsc:RBB77_21700"/>
<protein>
    <submittedName>
        <fullName evidence="2">Uncharacterized protein</fullName>
    </submittedName>
</protein>
<dbReference type="EMBL" id="CP132942">
    <property type="protein sequence ID" value="XCB33004.1"/>
    <property type="molecule type" value="Genomic_DNA"/>
</dbReference>
<feature type="transmembrane region" description="Helical" evidence="1">
    <location>
        <begin position="134"/>
        <end position="154"/>
    </location>
</feature>
<keyword evidence="1" id="KW-1133">Transmembrane helix</keyword>
<gene>
    <name evidence="2" type="ORF">RBB77_21700</name>
</gene>
<evidence type="ECO:0000256" key="1">
    <source>
        <dbReference type="SAM" id="Phobius"/>
    </source>
</evidence>
<feature type="transmembrane region" description="Helical" evidence="1">
    <location>
        <begin position="25"/>
        <end position="45"/>
    </location>
</feature>
<reference evidence="2" key="1">
    <citation type="submission" date="2023-08" db="EMBL/GenBank/DDBJ databases">
        <authorList>
            <person name="Messyasz A."/>
            <person name="Mannisto M.K."/>
            <person name="Kerkhof L.J."/>
            <person name="Haggblom M."/>
        </authorList>
    </citation>
    <scope>NUCLEOTIDE SEQUENCE</scope>
    <source>
        <strain evidence="2">X5P6</strain>
    </source>
</reference>
<feature type="transmembrane region" description="Helical" evidence="1">
    <location>
        <begin position="196"/>
        <end position="215"/>
    </location>
</feature>
<feature type="transmembrane region" description="Helical" evidence="1">
    <location>
        <begin position="60"/>
        <end position="82"/>
    </location>
</feature>
<reference evidence="2" key="2">
    <citation type="journal article" date="2024" name="Environ. Microbiol.">
        <title>Genome analysis and description of Tunturibacter gen. nov. expands the diversity of Terriglobia in tundra soils.</title>
        <authorList>
            <person name="Messyasz A."/>
            <person name="Mannisto M.K."/>
            <person name="Kerkhof L.J."/>
            <person name="Haggblom M.M."/>
        </authorList>
    </citation>
    <scope>NUCLEOTIDE SEQUENCE</scope>
    <source>
        <strain evidence="2">X5P6</strain>
    </source>
</reference>
<feature type="transmembrane region" description="Helical" evidence="1">
    <location>
        <begin position="166"/>
        <end position="184"/>
    </location>
</feature>
<organism evidence="2">
    <name type="scientific">Tunturiibacter psychrotolerans</name>
    <dbReference type="NCBI Taxonomy" id="3069686"/>
    <lineage>
        <taxon>Bacteria</taxon>
        <taxon>Pseudomonadati</taxon>
        <taxon>Acidobacteriota</taxon>
        <taxon>Terriglobia</taxon>
        <taxon>Terriglobales</taxon>
        <taxon>Acidobacteriaceae</taxon>
        <taxon>Tunturiibacter</taxon>
    </lineage>
</organism>
<proteinExistence type="predicted"/>
<feature type="transmembrane region" description="Helical" evidence="1">
    <location>
        <begin position="103"/>
        <end position="128"/>
    </location>
</feature>
<dbReference type="RefSeq" id="WP_353063846.1">
    <property type="nucleotide sequence ID" value="NZ_CP132942.1"/>
</dbReference>